<organism evidence="1 2">
    <name type="scientific">Priestia megaterium</name>
    <name type="common">Bacillus megaterium</name>
    <dbReference type="NCBI Taxonomy" id="1404"/>
    <lineage>
        <taxon>Bacteria</taxon>
        <taxon>Bacillati</taxon>
        <taxon>Bacillota</taxon>
        <taxon>Bacilli</taxon>
        <taxon>Bacillales</taxon>
        <taxon>Bacillaceae</taxon>
        <taxon>Priestia</taxon>
    </lineage>
</organism>
<name>A0A6H1P8N9_PRIMG</name>
<reference evidence="1 2" key="2">
    <citation type="submission" date="2020-04" db="EMBL/GenBank/DDBJ databases">
        <authorList>
            <person name="Fomenkov A."/>
            <person name="Anton B.P."/>
            <person name="Roberts R.J."/>
        </authorList>
    </citation>
    <scope>NUCLEOTIDE SEQUENCE [LARGE SCALE GENOMIC DNA]</scope>
    <source>
        <strain evidence="1 2">S2</strain>
    </source>
</reference>
<evidence type="ECO:0000313" key="2">
    <source>
        <dbReference type="Proteomes" id="UP000501868"/>
    </source>
</evidence>
<protein>
    <recommendedName>
        <fullName evidence="3">Na+/H+ antiporter</fullName>
    </recommendedName>
</protein>
<sequence>MSRMLTSILMIGSIGYFGFRYRYRLINVLLGSSWMRRLAVGSFMSFPGVKQKMMQSVFGKPSEW</sequence>
<evidence type="ECO:0000313" key="1">
    <source>
        <dbReference type="EMBL" id="QIZ09898.1"/>
    </source>
</evidence>
<dbReference type="Proteomes" id="UP000501868">
    <property type="component" value="Chromosome"/>
</dbReference>
<gene>
    <name evidence="1" type="ORF">HFZ78_27025</name>
</gene>
<evidence type="ECO:0008006" key="3">
    <source>
        <dbReference type="Google" id="ProtNLM"/>
    </source>
</evidence>
<dbReference type="AlphaFoldDB" id="A0A6H1P8N9"/>
<accession>A0A6H1P8N9</accession>
<dbReference type="EMBL" id="CP051128">
    <property type="protein sequence ID" value="QIZ09898.1"/>
    <property type="molecule type" value="Genomic_DNA"/>
</dbReference>
<proteinExistence type="predicted"/>
<reference evidence="1 2" key="1">
    <citation type="submission" date="2020-04" db="EMBL/GenBank/DDBJ databases">
        <title>Genome-Wide Identification of 5-Methylcytosine Sites in Bacterial Genomes By High-Throughput Sequencing of MspJI Restriction Fragments.</title>
        <authorList>
            <person name="Wu V."/>
        </authorList>
    </citation>
    <scope>NUCLEOTIDE SEQUENCE [LARGE SCALE GENOMIC DNA]</scope>
    <source>
        <strain evidence="1 2">S2</strain>
    </source>
</reference>